<accession>A0ABS8D288</accession>
<sequence>MPMSGSQVRVINPILSTVVQGYRQQGLVGSELFPRIPVEVSAGQILEFDKTHFLQVNAARAPGGRTARIQFGYLGKPFVLNNQSLEAPVPREYLRDASVVPGIDLGSRAVNVVMKNLLMQLEMDQATVALNASSYGASNKVALTGTSKWSDTTSDPGGQLEGYKDAVRQSCGVYPNVLLLSAQAWKTLKQHPTIKDRLKYTGRDSLTTDMLAKLWDLDKVVVGAGVKADDAGVLSDIWGNNAVLAYVPQASQSIEEPSYGYTYTMNGHPLVEEPYYENSHKAWIYGVGFERVPVLSGIASGYLIQNPA</sequence>
<protein>
    <submittedName>
        <fullName evidence="1">Major capsid protein</fullName>
    </submittedName>
</protein>
<keyword evidence="2" id="KW-1185">Reference proteome</keyword>
<gene>
    <name evidence="1" type="ORF">LIN78_01950</name>
</gene>
<reference evidence="1" key="1">
    <citation type="submission" date="2021-10" db="EMBL/GenBank/DDBJ databases">
        <title>The complete genome sequence of Leeia sp. TBRC 13508.</title>
        <authorList>
            <person name="Charoenyingcharoen P."/>
            <person name="Yukphan P."/>
        </authorList>
    </citation>
    <scope>NUCLEOTIDE SEQUENCE</scope>
    <source>
        <strain evidence="1">TBRC 13508</strain>
    </source>
</reference>
<dbReference type="Proteomes" id="UP001165395">
    <property type="component" value="Unassembled WGS sequence"/>
</dbReference>
<dbReference type="InterPro" id="IPR005564">
    <property type="entry name" value="Major_capsid_GpE"/>
</dbReference>
<dbReference type="RefSeq" id="WP_227177925.1">
    <property type="nucleotide sequence ID" value="NZ_JAJBZT010000001.1"/>
</dbReference>
<name>A0ABS8D288_9NEIS</name>
<dbReference type="InterPro" id="IPR053738">
    <property type="entry name" value="Lambda_capsid_assembly"/>
</dbReference>
<evidence type="ECO:0000313" key="2">
    <source>
        <dbReference type="Proteomes" id="UP001165395"/>
    </source>
</evidence>
<comment type="caution">
    <text evidence="1">The sequence shown here is derived from an EMBL/GenBank/DDBJ whole genome shotgun (WGS) entry which is preliminary data.</text>
</comment>
<dbReference type="EMBL" id="JAJBZT010000001">
    <property type="protein sequence ID" value="MCB6182318.1"/>
    <property type="molecule type" value="Genomic_DNA"/>
</dbReference>
<organism evidence="1 2">
    <name type="scientific">Leeia speluncae</name>
    <dbReference type="NCBI Taxonomy" id="2884804"/>
    <lineage>
        <taxon>Bacteria</taxon>
        <taxon>Pseudomonadati</taxon>
        <taxon>Pseudomonadota</taxon>
        <taxon>Betaproteobacteria</taxon>
        <taxon>Neisseriales</taxon>
        <taxon>Leeiaceae</taxon>
        <taxon>Leeia</taxon>
    </lineage>
</organism>
<dbReference type="Pfam" id="PF03864">
    <property type="entry name" value="Phage_cap_E"/>
    <property type="match status" value="1"/>
</dbReference>
<dbReference type="Gene3D" id="3.90.1690.10">
    <property type="entry name" value="phage-related protein like domain"/>
    <property type="match status" value="1"/>
</dbReference>
<evidence type="ECO:0000313" key="1">
    <source>
        <dbReference type="EMBL" id="MCB6182318.1"/>
    </source>
</evidence>
<proteinExistence type="predicted"/>